<evidence type="ECO:0000313" key="4">
    <source>
        <dbReference type="EMBL" id="OGF98850.1"/>
    </source>
</evidence>
<feature type="region of interest" description="Disordered" evidence="2">
    <location>
        <begin position="117"/>
        <end position="140"/>
    </location>
</feature>
<dbReference type="GO" id="GO:0030552">
    <property type="term" value="F:cAMP binding"/>
    <property type="evidence" value="ECO:0007669"/>
    <property type="project" value="TreeGrafter"/>
</dbReference>
<comment type="caution">
    <text evidence="4">The sequence shown here is derived from an EMBL/GenBank/DDBJ whole genome shotgun (WGS) entry which is preliminary data.</text>
</comment>
<dbReference type="Proteomes" id="UP000176992">
    <property type="component" value="Unassembled WGS sequence"/>
</dbReference>
<evidence type="ECO:0000256" key="1">
    <source>
        <dbReference type="SAM" id="Coils"/>
    </source>
</evidence>
<dbReference type="SUPFAM" id="SSF51206">
    <property type="entry name" value="cAMP-binding domain-like"/>
    <property type="match status" value="2"/>
</dbReference>
<dbReference type="PROSITE" id="PS00889">
    <property type="entry name" value="CNMP_BINDING_2"/>
    <property type="match status" value="2"/>
</dbReference>
<dbReference type="GO" id="GO:0004862">
    <property type="term" value="F:cAMP-dependent protein kinase inhibitor activity"/>
    <property type="evidence" value="ECO:0007669"/>
    <property type="project" value="TreeGrafter"/>
</dbReference>
<dbReference type="PRINTS" id="PR00103">
    <property type="entry name" value="CAMPKINASE"/>
</dbReference>
<dbReference type="InterPro" id="IPR018490">
    <property type="entry name" value="cNMP-bd_dom_sf"/>
</dbReference>
<dbReference type="Pfam" id="PF00027">
    <property type="entry name" value="cNMP_binding"/>
    <property type="match status" value="2"/>
</dbReference>
<evidence type="ECO:0000256" key="2">
    <source>
        <dbReference type="SAM" id="MobiDB-lite"/>
    </source>
</evidence>
<dbReference type="InterPro" id="IPR018488">
    <property type="entry name" value="cNMP-bd_CS"/>
</dbReference>
<dbReference type="PANTHER" id="PTHR11635:SF152">
    <property type="entry name" value="CAMP-DEPENDENT PROTEIN KINASE TYPE I REGULATORY SUBUNIT-RELATED"/>
    <property type="match status" value="1"/>
</dbReference>
<dbReference type="GO" id="GO:0034236">
    <property type="term" value="F:protein kinase A catalytic subunit binding"/>
    <property type="evidence" value="ECO:0007669"/>
    <property type="project" value="TreeGrafter"/>
</dbReference>
<dbReference type="GO" id="GO:0005829">
    <property type="term" value="C:cytosol"/>
    <property type="evidence" value="ECO:0007669"/>
    <property type="project" value="TreeGrafter"/>
</dbReference>
<feature type="compositionally biased region" description="Basic and acidic residues" evidence="2">
    <location>
        <begin position="131"/>
        <end position="140"/>
    </location>
</feature>
<dbReference type="Gene3D" id="2.60.120.10">
    <property type="entry name" value="Jelly Rolls"/>
    <property type="match status" value="2"/>
</dbReference>
<dbReference type="InterPro" id="IPR014710">
    <property type="entry name" value="RmlC-like_jellyroll"/>
</dbReference>
<feature type="domain" description="Cyclic nucleotide-binding" evidence="3">
    <location>
        <begin position="1"/>
        <end position="109"/>
    </location>
</feature>
<dbReference type="EMBL" id="MFIV01000058">
    <property type="protein sequence ID" value="OGF98850.1"/>
    <property type="molecule type" value="Genomic_DNA"/>
</dbReference>
<dbReference type="GO" id="GO:0005952">
    <property type="term" value="C:cAMP-dependent protein kinase complex"/>
    <property type="evidence" value="ECO:0007669"/>
    <property type="project" value="InterPro"/>
</dbReference>
<accession>A0A1F5YF92</accession>
<dbReference type="PANTHER" id="PTHR11635">
    <property type="entry name" value="CAMP-DEPENDENT PROTEIN KINASE REGULATORY CHAIN"/>
    <property type="match status" value="1"/>
</dbReference>
<sequence length="333" mass="36784">MGNHLEKTFCKGEVIIKEGHAGSTFYVILDGMVEVLKRRGGKEEVLNVLGPSEFFGEMSLIDSSLGKRSATIRALEDTRVAIMSKEDFEQYLGKLSPGVRNLLSRLTARLKRAIEQSGGQRPVRAATGEEAEGKEAAEEKEPTIDYTLTLDELEKARAHAVDVKFLQKKFRKGQVIIRQGESGHCGFIVRKGQLEVSRISAGRKVVLNVLGENDILGENAMFEDSHRSATVIALTDGELLVFGKRDMISMARQSPLELFMIMDSMSSKLDQTNEKYCEAVIEQSKLQAKIDRLSEEMIELSTRLEKAEAEKARLEEKIAGSGPQAAADNLPPG</sequence>
<protein>
    <recommendedName>
        <fullName evidence="3">Cyclic nucleotide-binding domain-containing protein</fullName>
    </recommendedName>
</protein>
<dbReference type="SMART" id="SM00100">
    <property type="entry name" value="cNMP"/>
    <property type="match status" value="2"/>
</dbReference>
<dbReference type="InterPro" id="IPR050503">
    <property type="entry name" value="cAMP-dep_PK_reg_su-like"/>
</dbReference>
<feature type="coiled-coil region" evidence="1">
    <location>
        <begin position="283"/>
        <end position="317"/>
    </location>
</feature>
<dbReference type="InterPro" id="IPR000595">
    <property type="entry name" value="cNMP-bd_dom"/>
</dbReference>
<keyword evidence="1" id="KW-0175">Coiled coil</keyword>
<organism evidence="4 5">
    <name type="scientific">Candidatus Glassbacteria bacterium GWA2_58_10</name>
    <dbReference type="NCBI Taxonomy" id="1817865"/>
    <lineage>
        <taxon>Bacteria</taxon>
        <taxon>Candidatus Glassiibacteriota</taxon>
    </lineage>
</organism>
<dbReference type="AlphaFoldDB" id="A0A1F5YF92"/>
<evidence type="ECO:0000313" key="5">
    <source>
        <dbReference type="Proteomes" id="UP000176992"/>
    </source>
</evidence>
<reference evidence="4 5" key="1">
    <citation type="journal article" date="2016" name="Nat. Commun.">
        <title>Thousands of microbial genomes shed light on interconnected biogeochemical processes in an aquifer system.</title>
        <authorList>
            <person name="Anantharaman K."/>
            <person name="Brown C.T."/>
            <person name="Hug L.A."/>
            <person name="Sharon I."/>
            <person name="Castelle C.J."/>
            <person name="Probst A.J."/>
            <person name="Thomas B.C."/>
            <person name="Singh A."/>
            <person name="Wilkins M.J."/>
            <person name="Karaoz U."/>
            <person name="Brodie E.L."/>
            <person name="Williams K.H."/>
            <person name="Hubbard S.S."/>
            <person name="Banfield J.F."/>
        </authorList>
    </citation>
    <scope>NUCLEOTIDE SEQUENCE [LARGE SCALE GENOMIC DNA]</scope>
</reference>
<feature type="domain" description="Cyclic nucleotide-binding" evidence="3">
    <location>
        <begin position="149"/>
        <end position="245"/>
    </location>
</feature>
<proteinExistence type="predicted"/>
<dbReference type="CDD" id="cd00038">
    <property type="entry name" value="CAP_ED"/>
    <property type="match status" value="2"/>
</dbReference>
<dbReference type="PROSITE" id="PS50042">
    <property type="entry name" value="CNMP_BINDING_3"/>
    <property type="match status" value="2"/>
</dbReference>
<name>A0A1F5YF92_9BACT</name>
<gene>
    <name evidence="4" type="ORF">A2Z86_04125</name>
</gene>
<evidence type="ECO:0000259" key="3">
    <source>
        <dbReference type="PROSITE" id="PS50042"/>
    </source>
</evidence>